<dbReference type="SUPFAM" id="SSF81296">
    <property type="entry name" value="E set domains"/>
    <property type="match status" value="1"/>
</dbReference>
<proteinExistence type="predicted"/>
<feature type="region of interest" description="Disordered" evidence="1">
    <location>
        <begin position="705"/>
        <end position="726"/>
    </location>
</feature>
<feature type="region of interest" description="Disordered" evidence="1">
    <location>
        <begin position="532"/>
        <end position="595"/>
    </location>
</feature>
<evidence type="ECO:0000259" key="2">
    <source>
        <dbReference type="SMART" id="SM01017"/>
    </source>
</evidence>
<keyword evidence="4" id="KW-1185">Reference proteome</keyword>
<dbReference type="InterPro" id="IPR011022">
    <property type="entry name" value="Arrestin_C-like"/>
</dbReference>
<dbReference type="Pfam" id="PF02752">
    <property type="entry name" value="Arrestin_C"/>
    <property type="match status" value="1"/>
</dbReference>
<dbReference type="SMART" id="SM01017">
    <property type="entry name" value="Arrestin_C"/>
    <property type="match status" value="1"/>
</dbReference>
<dbReference type="GO" id="GO:0030674">
    <property type="term" value="F:protein-macromolecule adaptor activity"/>
    <property type="evidence" value="ECO:0007669"/>
    <property type="project" value="TreeGrafter"/>
</dbReference>
<feature type="compositionally biased region" description="Polar residues" evidence="1">
    <location>
        <begin position="1"/>
        <end position="18"/>
    </location>
</feature>
<feature type="compositionally biased region" description="Low complexity" evidence="1">
    <location>
        <begin position="534"/>
        <end position="570"/>
    </location>
</feature>
<gene>
    <name evidence="3" type="ORF">DFH07DRAFT_913614</name>
</gene>
<dbReference type="GO" id="GO:0031625">
    <property type="term" value="F:ubiquitin protein ligase binding"/>
    <property type="evidence" value="ECO:0007669"/>
    <property type="project" value="TreeGrafter"/>
</dbReference>
<accession>A0AAD7JVV3</accession>
<evidence type="ECO:0000313" key="4">
    <source>
        <dbReference type="Proteomes" id="UP001215280"/>
    </source>
</evidence>
<dbReference type="Proteomes" id="UP001215280">
    <property type="component" value="Unassembled WGS sequence"/>
</dbReference>
<feature type="compositionally biased region" description="Low complexity" evidence="1">
    <location>
        <begin position="476"/>
        <end position="493"/>
    </location>
</feature>
<sequence length="726" mass="78497">MAFSLTRPSSPVNHPQITQDDDPLVSQSRLDLDMKERPCLVVHLDNEYLCLRGTGNDVEPARLTGHVALYLAESTPIKEITLQFRGKARLPPFTHDSIHLNSSGSTYIVCNHDWSFLEGEKKHSHTLKAGRHFFPFQLQIGGSLPSSVSTNTFGGASVAYKLRANAVRPGLNHNLQAVIPVHILRSFSSEALEYQQTLEIENTWPEKLMYSIMIPHKAWAATDTLTALVKFSPLVKGVGVVTVGTSIHETTRVQARSSAQEYTRVVASVKHEIVGGKAVEMPERARYSGTSGVQSAVNTPAVNSPVTTPAPHANTSGGGYFSLALPTSLEMSTLDEAGPSSRLPMPHLEPTAEQGQDDVVTYLSLNIPSKITPTHSLEPITVSHRLRWNILIMNLDGHTSELRCSLPLHLLDQRLLPEARAHTSATRRLLVGGSEVPPDEEEEIELPSYNAHVRDRVANMYLPEAATMRVTNPWMGSSTSTTPPVVHTPGPVSLSGHTSPLDAHVLSHLPHAPGSGDSTPLDWVNSELLLSMQPRDSPPLGGLPSSHVSSSSNSDSEPTSRAGSRPSSNRPSRRTSRASSPERHHPDAGPASAIPVAGTNETYVHSGNASRNLHGVFNASMKPFTSLAHPHWLSGSRSASHTSLSTLTSMTAVNSELHRQHGRNRPLALPDTNPVLLQRAYTEVPDYDVASRGFIGGVPPLSSTHGLPSYEEAERSQSAPATPALH</sequence>
<dbReference type="Pfam" id="PF00339">
    <property type="entry name" value="Arrestin_N"/>
    <property type="match status" value="1"/>
</dbReference>
<comment type="caution">
    <text evidence="3">The sequence shown here is derived from an EMBL/GenBank/DDBJ whole genome shotgun (WGS) entry which is preliminary data.</text>
</comment>
<dbReference type="GO" id="GO:0005829">
    <property type="term" value="C:cytosol"/>
    <property type="evidence" value="ECO:0007669"/>
    <property type="project" value="TreeGrafter"/>
</dbReference>
<organism evidence="3 4">
    <name type="scientific">Mycena maculata</name>
    <dbReference type="NCBI Taxonomy" id="230809"/>
    <lineage>
        <taxon>Eukaryota</taxon>
        <taxon>Fungi</taxon>
        <taxon>Dikarya</taxon>
        <taxon>Basidiomycota</taxon>
        <taxon>Agaricomycotina</taxon>
        <taxon>Agaricomycetes</taxon>
        <taxon>Agaricomycetidae</taxon>
        <taxon>Agaricales</taxon>
        <taxon>Marasmiineae</taxon>
        <taxon>Mycenaceae</taxon>
        <taxon>Mycena</taxon>
    </lineage>
</organism>
<dbReference type="GO" id="GO:0070086">
    <property type="term" value="P:ubiquitin-dependent endocytosis"/>
    <property type="evidence" value="ECO:0007669"/>
    <property type="project" value="TreeGrafter"/>
</dbReference>
<dbReference type="PANTHER" id="PTHR11188:SF17">
    <property type="entry name" value="FI21816P1"/>
    <property type="match status" value="1"/>
</dbReference>
<dbReference type="InterPro" id="IPR014752">
    <property type="entry name" value="Arrestin-like_C"/>
</dbReference>
<dbReference type="Gene3D" id="2.60.40.640">
    <property type="match status" value="1"/>
</dbReference>
<protein>
    <recommendedName>
        <fullName evidence="2">Arrestin C-terminal-like domain-containing protein</fullName>
    </recommendedName>
</protein>
<evidence type="ECO:0000313" key="3">
    <source>
        <dbReference type="EMBL" id="KAJ7772729.1"/>
    </source>
</evidence>
<reference evidence="3" key="1">
    <citation type="submission" date="2023-03" db="EMBL/GenBank/DDBJ databases">
        <title>Massive genome expansion in bonnet fungi (Mycena s.s.) driven by repeated elements and novel gene families across ecological guilds.</title>
        <authorList>
            <consortium name="Lawrence Berkeley National Laboratory"/>
            <person name="Harder C.B."/>
            <person name="Miyauchi S."/>
            <person name="Viragh M."/>
            <person name="Kuo A."/>
            <person name="Thoen E."/>
            <person name="Andreopoulos B."/>
            <person name="Lu D."/>
            <person name="Skrede I."/>
            <person name="Drula E."/>
            <person name="Henrissat B."/>
            <person name="Morin E."/>
            <person name="Kohler A."/>
            <person name="Barry K."/>
            <person name="LaButti K."/>
            <person name="Morin E."/>
            <person name="Salamov A."/>
            <person name="Lipzen A."/>
            <person name="Mereny Z."/>
            <person name="Hegedus B."/>
            <person name="Baldrian P."/>
            <person name="Stursova M."/>
            <person name="Weitz H."/>
            <person name="Taylor A."/>
            <person name="Grigoriev I.V."/>
            <person name="Nagy L.G."/>
            <person name="Martin F."/>
            <person name="Kauserud H."/>
        </authorList>
    </citation>
    <scope>NUCLEOTIDE SEQUENCE</scope>
    <source>
        <strain evidence="3">CBHHK188m</strain>
    </source>
</reference>
<dbReference type="GO" id="GO:0005886">
    <property type="term" value="C:plasma membrane"/>
    <property type="evidence" value="ECO:0007669"/>
    <property type="project" value="TreeGrafter"/>
</dbReference>
<evidence type="ECO:0000256" key="1">
    <source>
        <dbReference type="SAM" id="MobiDB-lite"/>
    </source>
</evidence>
<dbReference type="InterPro" id="IPR050357">
    <property type="entry name" value="Arrestin_domain-protein"/>
</dbReference>
<feature type="region of interest" description="Disordered" evidence="1">
    <location>
        <begin position="1"/>
        <end position="23"/>
    </location>
</feature>
<dbReference type="InterPro" id="IPR011021">
    <property type="entry name" value="Arrestin-like_N"/>
</dbReference>
<dbReference type="EMBL" id="JARJLG010000019">
    <property type="protein sequence ID" value="KAJ7772729.1"/>
    <property type="molecule type" value="Genomic_DNA"/>
</dbReference>
<dbReference type="PANTHER" id="PTHR11188">
    <property type="entry name" value="ARRESTIN DOMAIN CONTAINING PROTEIN"/>
    <property type="match status" value="1"/>
</dbReference>
<name>A0AAD7JVV3_9AGAR</name>
<dbReference type="AlphaFoldDB" id="A0AAD7JVV3"/>
<feature type="domain" description="Arrestin C-terminal-like" evidence="2">
    <location>
        <begin position="204"/>
        <end position="415"/>
    </location>
</feature>
<dbReference type="InterPro" id="IPR014756">
    <property type="entry name" value="Ig_E-set"/>
</dbReference>
<feature type="region of interest" description="Disordered" evidence="1">
    <location>
        <begin position="473"/>
        <end position="499"/>
    </location>
</feature>